<reference evidence="1 2" key="1">
    <citation type="submission" date="2016-10" db="EMBL/GenBank/DDBJ databases">
        <authorList>
            <person name="de Groot N.N."/>
        </authorList>
    </citation>
    <scope>NUCLEOTIDE SEQUENCE [LARGE SCALE GENOMIC DNA]</scope>
    <source>
        <strain evidence="1 2">DSM 19938</strain>
    </source>
</reference>
<sequence>MSTVQIKRIYEPKNEADGFRILVDRLWPRGLKREEANVDEWLKGVAPSTDLRKWFNHDPEKWEEFRQDYTFELRHCMSSVHDLVDRIKKHKTVTLLYAGNDEKYNHVVVLEKFINNLIQPNQTF</sequence>
<protein>
    <submittedName>
        <fullName evidence="1">Uncharacterized conserved protein YeaO, DUF488 family</fullName>
    </submittedName>
</protein>
<dbReference type="PANTHER" id="PTHR36849:SF1">
    <property type="entry name" value="CYTOPLASMIC PROTEIN"/>
    <property type="match status" value="1"/>
</dbReference>
<dbReference type="AlphaFoldDB" id="A0A1H6VIP7"/>
<dbReference type="InterPro" id="IPR052552">
    <property type="entry name" value="YeaO-like"/>
</dbReference>
<accession>A0A1H6VIP7</accession>
<dbReference type="OrthoDB" id="9790745at2"/>
<dbReference type="RefSeq" id="WP_090336073.1">
    <property type="nucleotide sequence ID" value="NZ_FNXY01000004.1"/>
</dbReference>
<dbReference type="PANTHER" id="PTHR36849">
    <property type="entry name" value="CYTOPLASMIC PROTEIN-RELATED"/>
    <property type="match status" value="1"/>
</dbReference>
<dbReference type="Pfam" id="PF22752">
    <property type="entry name" value="DUF488-N3i"/>
    <property type="match status" value="1"/>
</dbReference>
<dbReference type="EMBL" id="FNXY01000004">
    <property type="protein sequence ID" value="SEJ00222.1"/>
    <property type="molecule type" value="Genomic_DNA"/>
</dbReference>
<gene>
    <name evidence="1" type="ORF">SAMN04487995_2974</name>
</gene>
<organism evidence="1 2">
    <name type="scientific">Dyadobacter koreensis</name>
    <dbReference type="NCBI Taxonomy" id="408657"/>
    <lineage>
        <taxon>Bacteria</taxon>
        <taxon>Pseudomonadati</taxon>
        <taxon>Bacteroidota</taxon>
        <taxon>Cytophagia</taxon>
        <taxon>Cytophagales</taxon>
        <taxon>Spirosomataceae</taxon>
        <taxon>Dyadobacter</taxon>
    </lineage>
</organism>
<evidence type="ECO:0000313" key="1">
    <source>
        <dbReference type="EMBL" id="SEJ00222.1"/>
    </source>
</evidence>
<evidence type="ECO:0000313" key="2">
    <source>
        <dbReference type="Proteomes" id="UP000199532"/>
    </source>
</evidence>
<name>A0A1H6VIP7_9BACT</name>
<dbReference type="Proteomes" id="UP000199532">
    <property type="component" value="Unassembled WGS sequence"/>
</dbReference>
<keyword evidence="2" id="KW-1185">Reference proteome</keyword>
<proteinExistence type="predicted"/>